<accession>A0ABS6EAL8</accession>
<evidence type="ECO:0000256" key="2">
    <source>
        <dbReference type="ARBA" id="ARBA00022618"/>
    </source>
</evidence>
<keyword evidence="12" id="KW-1185">Reference proteome</keyword>
<evidence type="ECO:0000256" key="8">
    <source>
        <dbReference type="ARBA" id="ARBA00023306"/>
    </source>
</evidence>
<dbReference type="PANTHER" id="PTHR11649:SF13">
    <property type="entry name" value="ENGB-TYPE G DOMAIN-CONTAINING PROTEIN"/>
    <property type="match status" value="1"/>
</dbReference>
<evidence type="ECO:0000259" key="10">
    <source>
        <dbReference type="PROSITE" id="PS51706"/>
    </source>
</evidence>
<dbReference type="CDD" id="cd01876">
    <property type="entry name" value="YihA_EngB"/>
    <property type="match status" value="1"/>
</dbReference>
<keyword evidence="3" id="KW-0479">Metal-binding</keyword>
<keyword evidence="5" id="KW-0460">Magnesium</keyword>
<dbReference type="HAMAP" id="MF_00321">
    <property type="entry name" value="GTPase_EngB"/>
    <property type="match status" value="1"/>
</dbReference>
<evidence type="ECO:0000256" key="7">
    <source>
        <dbReference type="ARBA" id="ARBA00023210"/>
    </source>
</evidence>
<dbReference type="RefSeq" id="WP_216521893.1">
    <property type="nucleotide sequence ID" value="NZ_JAHLPM010000022.1"/>
</dbReference>
<evidence type="ECO:0000256" key="9">
    <source>
        <dbReference type="HAMAP-Rule" id="MF_00321"/>
    </source>
</evidence>
<keyword evidence="8 9" id="KW-0131">Cell cycle</keyword>
<dbReference type="Pfam" id="PF01926">
    <property type="entry name" value="MMR_HSR1"/>
    <property type="match status" value="1"/>
</dbReference>
<dbReference type="PROSITE" id="PS51706">
    <property type="entry name" value="G_ENGB"/>
    <property type="match status" value="1"/>
</dbReference>
<comment type="caution">
    <text evidence="11">The sequence shown here is derived from an EMBL/GenBank/DDBJ whole genome shotgun (WGS) entry which is preliminary data.</text>
</comment>
<keyword evidence="7 9" id="KW-0717">Septation</keyword>
<keyword evidence="6 9" id="KW-0342">GTP-binding</keyword>
<name>A0ABS6EAL8_9FIRM</name>
<proteinExistence type="inferred from homology"/>
<dbReference type="InterPro" id="IPR006073">
    <property type="entry name" value="GTP-bd"/>
</dbReference>
<comment type="similarity">
    <text evidence="9">Belongs to the TRAFAC class TrmE-Era-EngA-EngB-Septin-like GTPase superfamily. EngB GTPase family.</text>
</comment>
<sequence length="202" mass="23239">MKIIKSDLHAIAVGPKQYPQDELPEIAFAGRSNVGKSSFINSMLNRVNLARTSGKPGKTRTINFYIINDEFRFVDLPGYGYAQVSKTEKEKWGHIIEEYLKNRKNLKEIALIVDIRHEPTSQDVMMYNWIKSFGYSGIVIATKADKISKGQWQKNIKQIRNKLGVESSNLILPYSSEKKINVEKTWEIFEEILDLNKDQQSL</sequence>
<keyword evidence="2 9" id="KW-0132">Cell division</keyword>
<dbReference type="EMBL" id="JAHLPM010000022">
    <property type="protein sequence ID" value="MBU5439982.1"/>
    <property type="molecule type" value="Genomic_DNA"/>
</dbReference>
<dbReference type="NCBIfam" id="TIGR03598">
    <property type="entry name" value="GTPase_YsxC"/>
    <property type="match status" value="1"/>
</dbReference>
<dbReference type="InterPro" id="IPR019987">
    <property type="entry name" value="GTP-bd_ribosome_bio_YsxC"/>
</dbReference>
<feature type="domain" description="EngB-type G" evidence="10">
    <location>
        <begin position="22"/>
        <end position="198"/>
    </location>
</feature>
<gene>
    <name evidence="11" type="primary">yihA</name>
    <name evidence="9" type="synonym">engB</name>
    <name evidence="11" type="ORF">KQI42_18390</name>
</gene>
<evidence type="ECO:0000256" key="4">
    <source>
        <dbReference type="ARBA" id="ARBA00022741"/>
    </source>
</evidence>
<reference evidence="11 12" key="1">
    <citation type="submission" date="2021-06" db="EMBL/GenBank/DDBJ databases">
        <authorList>
            <person name="Sun Q."/>
            <person name="Li D."/>
        </authorList>
    </citation>
    <scope>NUCLEOTIDE SEQUENCE [LARGE SCALE GENOMIC DNA]</scope>
    <source>
        <strain evidence="11 12">MSJ-40</strain>
    </source>
</reference>
<comment type="cofactor">
    <cofactor evidence="1">
        <name>Mg(2+)</name>
        <dbReference type="ChEBI" id="CHEBI:18420"/>
    </cofactor>
</comment>
<evidence type="ECO:0000256" key="3">
    <source>
        <dbReference type="ARBA" id="ARBA00022723"/>
    </source>
</evidence>
<comment type="function">
    <text evidence="9">Necessary for normal cell division and for the maintenance of normal septation.</text>
</comment>
<evidence type="ECO:0000256" key="5">
    <source>
        <dbReference type="ARBA" id="ARBA00022842"/>
    </source>
</evidence>
<dbReference type="Proteomes" id="UP000749471">
    <property type="component" value="Unassembled WGS sequence"/>
</dbReference>
<evidence type="ECO:0000256" key="6">
    <source>
        <dbReference type="ARBA" id="ARBA00023134"/>
    </source>
</evidence>
<evidence type="ECO:0000313" key="12">
    <source>
        <dbReference type="Proteomes" id="UP000749471"/>
    </source>
</evidence>
<evidence type="ECO:0000313" key="11">
    <source>
        <dbReference type="EMBL" id="MBU5439982.1"/>
    </source>
</evidence>
<keyword evidence="4 9" id="KW-0547">Nucleotide-binding</keyword>
<evidence type="ECO:0000256" key="1">
    <source>
        <dbReference type="ARBA" id="ARBA00001946"/>
    </source>
</evidence>
<organism evidence="11 12">
    <name type="scientific">Tissierella simiarum</name>
    <dbReference type="NCBI Taxonomy" id="2841534"/>
    <lineage>
        <taxon>Bacteria</taxon>
        <taxon>Bacillati</taxon>
        <taxon>Bacillota</taxon>
        <taxon>Tissierellia</taxon>
        <taxon>Tissierellales</taxon>
        <taxon>Tissierellaceae</taxon>
        <taxon>Tissierella</taxon>
    </lineage>
</organism>
<dbReference type="PANTHER" id="PTHR11649">
    <property type="entry name" value="MSS1/TRME-RELATED GTP-BINDING PROTEIN"/>
    <property type="match status" value="1"/>
</dbReference>
<protein>
    <recommendedName>
        <fullName evidence="9">Probable GTP-binding protein EngB</fullName>
    </recommendedName>
</protein>
<dbReference type="InterPro" id="IPR030393">
    <property type="entry name" value="G_ENGB_dom"/>
</dbReference>